<feature type="compositionally biased region" description="Polar residues" evidence="2">
    <location>
        <begin position="291"/>
        <end position="338"/>
    </location>
</feature>
<dbReference type="PROSITE" id="PS50102">
    <property type="entry name" value="RRM"/>
    <property type="match status" value="1"/>
</dbReference>
<feature type="region of interest" description="Disordered" evidence="2">
    <location>
        <begin position="269"/>
        <end position="415"/>
    </location>
</feature>
<gene>
    <name evidence="4" type="ORF">SARC_00202</name>
</gene>
<dbReference type="SMART" id="SM00360">
    <property type="entry name" value="RRM"/>
    <property type="match status" value="1"/>
</dbReference>
<dbReference type="OrthoDB" id="446113at2759"/>
<evidence type="ECO:0000313" key="4">
    <source>
        <dbReference type="EMBL" id="KNC87696.1"/>
    </source>
</evidence>
<feature type="compositionally biased region" description="Low complexity" evidence="2">
    <location>
        <begin position="155"/>
        <end position="165"/>
    </location>
</feature>
<dbReference type="Gene3D" id="3.30.70.330">
    <property type="match status" value="1"/>
</dbReference>
<feature type="compositionally biased region" description="Basic and acidic residues" evidence="2">
    <location>
        <begin position="39"/>
        <end position="49"/>
    </location>
</feature>
<dbReference type="Proteomes" id="UP000054560">
    <property type="component" value="Unassembled WGS sequence"/>
</dbReference>
<accession>A0A0L0GFT2</accession>
<keyword evidence="5" id="KW-1185">Reference proteome</keyword>
<dbReference type="RefSeq" id="XP_014161598.1">
    <property type="nucleotide sequence ID" value="XM_014306123.1"/>
</dbReference>
<feature type="region of interest" description="Disordered" evidence="2">
    <location>
        <begin position="30"/>
        <end position="49"/>
    </location>
</feature>
<organism evidence="4 5">
    <name type="scientific">Sphaeroforma arctica JP610</name>
    <dbReference type="NCBI Taxonomy" id="667725"/>
    <lineage>
        <taxon>Eukaryota</taxon>
        <taxon>Ichthyosporea</taxon>
        <taxon>Ichthyophonida</taxon>
        <taxon>Sphaeroforma</taxon>
    </lineage>
</organism>
<dbReference type="SUPFAM" id="SSF54928">
    <property type="entry name" value="RNA-binding domain, RBD"/>
    <property type="match status" value="1"/>
</dbReference>
<sequence>MSLTAAETQLKSRLSALAKVKLQATRVMKQRASKAVKNNKRELEDDSIEAKKLKARRVLEAERDKEQSQKKAHAFIQESKDNLLQSRASGVGSSTGNINEAGSEGGSGHIGFSPSHSSQSHRPSQLDVIKNSSKLAMREAQEKRNKQHEQLLSRQQHQFDQHQQQRNSDLPLEYFLQTVYVGDLNPGVTNPQLAQEFAPFGKVVEIRITPNVRSSSALVTFESSTSTKLAVDGMNDRQCCGGVVRVFPSRIPPNLRDHHDQYLAAMRQQQVNQTRSPMHQGQSPRHPPTTSPRNSVSNSPRHSVSNSPRHSVSNSPRHSVSNSPRHSISNSPRYSLTKSPHKGPHGAPLPKSNDAPKQPEHEVNKLPPQIAPGQHAATRGSWVDQDGAAAAAAGGTVENASEHDASRGIKEYADI</sequence>
<dbReference type="STRING" id="667725.A0A0L0GFT2"/>
<name>A0A0L0GFT2_9EUKA</name>
<dbReference type="InterPro" id="IPR035979">
    <property type="entry name" value="RBD_domain_sf"/>
</dbReference>
<dbReference type="Pfam" id="PF00076">
    <property type="entry name" value="RRM_1"/>
    <property type="match status" value="1"/>
</dbReference>
<feature type="compositionally biased region" description="Low complexity" evidence="2">
    <location>
        <begin position="113"/>
        <end position="125"/>
    </location>
</feature>
<evidence type="ECO:0000259" key="3">
    <source>
        <dbReference type="PROSITE" id="PS50102"/>
    </source>
</evidence>
<feature type="region of interest" description="Disordered" evidence="2">
    <location>
        <begin position="137"/>
        <end position="166"/>
    </location>
</feature>
<feature type="compositionally biased region" description="Basic and acidic residues" evidence="2">
    <location>
        <begin position="59"/>
        <end position="69"/>
    </location>
</feature>
<dbReference type="InterPro" id="IPR000504">
    <property type="entry name" value="RRM_dom"/>
</dbReference>
<dbReference type="EMBL" id="KQ241601">
    <property type="protein sequence ID" value="KNC87696.1"/>
    <property type="molecule type" value="Genomic_DNA"/>
</dbReference>
<feature type="domain" description="RRM" evidence="3">
    <location>
        <begin position="177"/>
        <end position="251"/>
    </location>
</feature>
<dbReference type="GO" id="GO:0003723">
    <property type="term" value="F:RNA binding"/>
    <property type="evidence" value="ECO:0007669"/>
    <property type="project" value="UniProtKB-UniRule"/>
</dbReference>
<feature type="compositionally biased region" description="Polar residues" evidence="2">
    <location>
        <begin position="82"/>
        <end position="100"/>
    </location>
</feature>
<feature type="compositionally biased region" description="Basic and acidic residues" evidence="2">
    <location>
        <begin position="400"/>
        <end position="415"/>
    </location>
</feature>
<keyword evidence="1" id="KW-0694">RNA-binding</keyword>
<evidence type="ECO:0000256" key="1">
    <source>
        <dbReference type="PROSITE-ProRule" id="PRU00176"/>
    </source>
</evidence>
<dbReference type="InterPro" id="IPR012677">
    <property type="entry name" value="Nucleotide-bd_a/b_plait_sf"/>
</dbReference>
<dbReference type="AlphaFoldDB" id="A0A0L0GFT2"/>
<reference evidence="4 5" key="1">
    <citation type="submission" date="2011-02" db="EMBL/GenBank/DDBJ databases">
        <title>The Genome Sequence of Sphaeroforma arctica JP610.</title>
        <authorList>
            <consortium name="The Broad Institute Genome Sequencing Platform"/>
            <person name="Russ C."/>
            <person name="Cuomo C."/>
            <person name="Young S.K."/>
            <person name="Zeng Q."/>
            <person name="Gargeya S."/>
            <person name="Alvarado L."/>
            <person name="Berlin A."/>
            <person name="Chapman S.B."/>
            <person name="Chen Z."/>
            <person name="Freedman E."/>
            <person name="Gellesch M."/>
            <person name="Goldberg J."/>
            <person name="Griggs A."/>
            <person name="Gujja S."/>
            <person name="Heilman E."/>
            <person name="Heiman D."/>
            <person name="Howarth C."/>
            <person name="Mehta T."/>
            <person name="Neiman D."/>
            <person name="Pearson M."/>
            <person name="Roberts A."/>
            <person name="Saif S."/>
            <person name="Shea T."/>
            <person name="Shenoy N."/>
            <person name="Sisk P."/>
            <person name="Stolte C."/>
            <person name="Sykes S."/>
            <person name="White J."/>
            <person name="Yandava C."/>
            <person name="Burger G."/>
            <person name="Gray M.W."/>
            <person name="Holland P.W.H."/>
            <person name="King N."/>
            <person name="Lang F.B.F."/>
            <person name="Roger A.J."/>
            <person name="Ruiz-Trillo I."/>
            <person name="Haas B."/>
            <person name="Nusbaum C."/>
            <person name="Birren B."/>
        </authorList>
    </citation>
    <scope>NUCLEOTIDE SEQUENCE [LARGE SCALE GENOMIC DNA]</scope>
    <source>
        <strain evidence="4 5">JP610</strain>
    </source>
</reference>
<proteinExistence type="predicted"/>
<evidence type="ECO:0000313" key="5">
    <source>
        <dbReference type="Proteomes" id="UP000054560"/>
    </source>
</evidence>
<evidence type="ECO:0000256" key="2">
    <source>
        <dbReference type="SAM" id="MobiDB-lite"/>
    </source>
</evidence>
<dbReference type="CDD" id="cd00590">
    <property type="entry name" value="RRM_SF"/>
    <property type="match status" value="1"/>
</dbReference>
<feature type="compositionally biased region" description="Basic and acidic residues" evidence="2">
    <location>
        <begin position="137"/>
        <end position="151"/>
    </location>
</feature>
<protein>
    <recommendedName>
        <fullName evidence="3">RRM domain-containing protein</fullName>
    </recommendedName>
</protein>
<feature type="compositionally biased region" description="Polar residues" evidence="2">
    <location>
        <begin position="269"/>
        <end position="283"/>
    </location>
</feature>
<feature type="region of interest" description="Disordered" evidence="2">
    <location>
        <begin position="59"/>
        <end position="125"/>
    </location>
</feature>
<dbReference type="GeneID" id="25900706"/>